<keyword evidence="6 7" id="KW-0472">Membrane</keyword>
<sequence length="275" mass="31016">MNKKISLKIITYLFLTLVLVFALTPLIFTWFVSFKTKAELAQNVFGLPQVWQFGNFNRAWEQGHFGTYYKNSVIVVIPVVVMSIVLSLMTSYALVFFSLKSKKIILKLFMFGLAVPMEVVIIQLYYHMLSLHLLNTRTGLILAQIALSLPFGVFFMSANLNALPHAILESAEIEGADTWVILWKIIAPLIMPAIIACAVFFFIWTWNEFLLALVLISKENLRTLPVGMAYFQGKYVGDIPLMAMGATLMTVPVIIIYVLLQKYFISGILAGALKE</sequence>
<dbReference type="HOGENOM" id="CLU_016047_1_2_12"/>
<dbReference type="Gene3D" id="1.10.3720.10">
    <property type="entry name" value="MetI-like"/>
    <property type="match status" value="1"/>
</dbReference>
<feature type="domain" description="ABC transmembrane type-1" evidence="8">
    <location>
        <begin position="69"/>
        <end position="260"/>
    </location>
</feature>
<dbReference type="CDD" id="cd06261">
    <property type="entry name" value="TM_PBP2"/>
    <property type="match status" value="1"/>
</dbReference>
<gene>
    <name evidence="9" type="ORF">HMPREF9194_00942</name>
</gene>
<evidence type="ECO:0000256" key="6">
    <source>
        <dbReference type="ARBA" id="ARBA00023136"/>
    </source>
</evidence>
<accession>S3L1J2</accession>
<dbReference type="PANTHER" id="PTHR43744">
    <property type="entry name" value="ABC TRANSPORTER PERMEASE PROTEIN MG189-RELATED-RELATED"/>
    <property type="match status" value="1"/>
</dbReference>
<feature type="transmembrane region" description="Helical" evidence="7">
    <location>
        <begin position="181"/>
        <end position="204"/>
    </location>
</feature>
<dbReference type="AlphaFoldDB" id="S3L1J2"/>
<dbReference type="Pfam" id="PF00528">
    <property type="entry name" value="BPD_transp_1"/>
    <property type="match status" value="1"/>
</dbReference>
<evidence type="ECO:0000256" key="4">
    <source>
        <dbReference type="ARBA" id="ARBA00022692"/>
    </source>
</evidence>
<feature type="transmembrane region" description="Helical" evidence="7">
    <location>
        <begin position="239"/>
        <end position="260"/>
    </location>
</feature>
<dbReference type="eggNOG" id="COG0395">
    <property type="taxonomic scope" value="Bacteria"/>
</dbReference>
<feature type="transmembrane region" description="Helical" evidence="7">
    <location>
        <begin position="12"/>
        <end position="32"/>
    </location>
</feature>
<feature type="transmembrane region" description="Helical" evidence="7">
    <location>
        <begin position="73"/>
        <end position="97"/>
    </location>
</feature>
<dbReference type="PATRIC" id="fig|1125699.3.peg.963"/>
<dbReference type="GO" id="GO:0005886">
    <property type="term" value="C:plasma membrane"/>
    <property type="evidence" value="ECO:0007669"/>
    <property type="project" value="UniProtKB-SubCell"/>
</dbReference>
<evidence type="ECO:0000256" key="3">
    <source>
        <dbReference type="ARBA" id="ARBA00022475"/>
    </source>
</evidence>
<name>S3L1J2_TREMA</name>
<evidence type="ECO:0000313" key="9">
    <source>
        <dbReference type="EMBL" id="EPF30624.1"/>
    </source>
</evidence>
<dbReference type="RefSeq" id="WP_016525235.1">
    <property type="nucleotide sequence ID" value="NZ_KE332518.1"/>
</dbReference>
<dbReference type="InterPro" id="IPR000515">
    <property type="entry name" value="MetI-like"/>
</dbReference>
<reference evidence="9" key="1">
    <citation type="submission" date="2013-04" db="EMBL/GenBank/DDBJ databases">
        <title>The Genome Sequence of Treponema maltophilum ATCC 51939.</title>
        <authorList>
            <consortium name="The Broad Institute Genomics Platform"/>
            <person name="Earl A."/>
            <person name="Ward D."/>
            <person name="Feldgarden M."/>
            <person name="Gevers D."/>
            <person name="Leonetti C."/>
            <person name="Blanton J.M."/>
            <person name="Dewhirst F.E."/>
            <person name="Izard J."/>
            <person name="Walker B."/>
            <person name="Young S."/>
            <person name="Zeng Q."/>
            <person name="Gargeya S."/>
            <person name="Fitzgerald M."/>
            <person name="Haas B."/>
            <person name="Abouelleil A."/>
            <person name="Allen A.W."/>
            <person name="Alvarado L."/>
            <person name="Arachchi H.M."/>
            <person name="Berlin A.M."/>
            <person name="Chapman S.B."/>
            <person name="Gainer-Dewar J."/>
            <person name="Goldberg J."/>
            <person name="Griggs A."/>
            <person name="Gujja S."/>
            <person name="Hansen M."/>
            <person name="Howarth C."/>
            <person name="Imamovic A."/>
            <person name="Ireland A."/>
            <person name="Larimer J."/>
            <person name="McCowan C."/>
            <person name="Murphy C."/>
            <person name="Pearson M."/>
            <person name="Poon T.W."/>
            <person name="Priest M."/>
            <person name="Roberts A."/>
            <person name="Saif S."/>
            <person name="Shea T."/>
            <person name="Sisk P."/>
            <person name="Sykes S."/>
            <person name="Wortman J."/>
            <person name="Nusbaum C."/>
            <person name="Birren B."/>
        </authorList>
    </citation>
    <scope>NUCLEOTIDE SEQUENCE [LARGE SCALE GENOMIC DNA]</scope>
    <source>
        <strain evidence="9">ATCC 51939</strain>
    </source>
</reference>
<keyword evidence="10" id="KW-1185">Reference proteome</keyword>
<dbReference type="InterPro" id="IPR035906">
    <property type="entry name" value="MetI-like_sf"/>
</dbReference>
<evidence type="ECO:0000256" key="7">
    <source>
        <dbReference type="RuleBase" id="RU363032"/>
    </source>
</evidence>
<evidence type="ECO:0000256" key="2">
    <source>
        <dbReference type="ARBA" id="ARBA00022448"/>
    </source>
</evidence>
<keyword evidence="4 7" id="KW-0812">Transmembrane</keyword>
<dbReference type="EMBL" id="ATFF01000006">
    <property type="protein sequence ID" value="EPF30624.1"/>
    <property type="molecule type" value="Genomic_DNA"/>
</dbReference>
<comment type="caution">
    <text evidence="9">The sequence shown here is derived from an EMBL/GenBank/DDBJ whole genome shotgun (WGS) entry which is preliminary data.</text>
</comment>
<organism evidence="9 10">
    <name type="scientific">Treponema maltophilum ATCC 51939</name>
    <dbReference type="NCBI Taxonomy" id="1125699"/>
    <lineage>
        <taxon>Bacteria</taxon>
        <taxon>Pseudomonadati</taxon>
        <taxon>Spirochaetota</taxon>
        <taxon>Spirochaetia</taxon>
        <taxon>Spirochaetales</taxon>
        <taxon>Treponemataceae</taxon>
        <taxon>Treponema</taxon>
    </lineage>
</organism>
<dbReference type="SUPFAM" id="SSF161098">
    <property type="entry name" value="MetI-like"/>
    <property type="match status" value="1"/>
</dbReference>
<dbReference type="STRING" id="1125699.HMPREF9194_00942"/>
<comment type="subcellular location">
    <subcellularLocation>
        <location evidence="1 7">Cell membrane</location>
        <topology evidence="1 7">Multi-pass membrane protein</topology>
    </subcellularLocation>
</comment>
<protein>
    <recommendedName>
        <fullName evidence="8">ABC transmembrane type-1 domain-containing protein</fullName>
    </recommendedName>
</protein>
<keyword evidence="2 7" id="KW-0813">Transport</keyword>
<evidence type="ECO:0000313" key="10">
    <source>
        <dbReference type="Proteomes" id="UP000014541"/>
    </source>
</evidence>
<keyword evidence="3" id="KW-1003">Cell membrane</keyword>
<dbReference type="Proteomes" id="UP000014541">
    <property type="component" value="Unassembled WGS sequence"/>
</dbReference>
<dbReference type="OrthoDB" id="9787837at2"/>
<evidence type="ECO:0000259" key="8">
    <source>
        <dbReference type="PROSITE" id="PS50928"/>
    </source>
</evidence>
<evidence type="ECO:0000256" key="5">
    <source>
        <dbReference type="ARBA" id="ARBA00022989"/>
    </source>
</evidence>
<feature type="transmembrane region" description="Helical" evidence="7">
    <location>
        <begin position="138"/>
        <end position="160"/>
    </location>
</feature>
<evidence type="ECO:0000256" key="1">
    <source>
        <dbReference type="ARBA" id="ARBA00004651"/>
    </source>
</evidence>
<feature type="transmembrane region" description="Helical" evidence="7">
    <location>
        <begin position="104"/>
        <end position="126"/>
    </location>
</feature>
<comment type="similarity">
    <text evidence="7">Belongs to the binding-protein-dependent transport system permease family.</text>
</comment>
<proteinExistence type="inferred from homology"/>
<dbReference type="PANTHER" id="PTHR43744:SF12">
    <property type="entry name" value="ABC TRANSPORTER PERMEASE PROTEIN MG189-RELATED"/>
    <property type="match status" value="1"/>
</dbReference>
<dbReference type="PROSITE" id="PS50928">
    <property type="entry name" value="ABC_TM1"/>
    <property type="match status" value="1"/>
</dbReference>
<keyword evidence="5 7" id="KW-1133">Transmembrane helix</keyword>
<dbReference type="GO" id="GO:0055085">
    <property type="term" value="P:transmembrane transport"/>
    <property type="evidence" value="ECO:0007669"/>
    <property type="project" value="InterPro"/>
</dbReference>